<organism evidence="1 2">
    <name type="scientific">Smallanthus sonchifolius</name>
    <dbReference type="NCBI Taxonomy" id="185202"/>
    <lineage>
        <taxon>Eukaryota</taxon>
        <taxon>Viridiplantae</taxon>
        <taxon>Streptophyta</taxon>
        <taxon>Embryophyta</taxon>
        <taxon>Tracheophyta</taxon>
        <taxon>Spermatophyta</taxon>
        <taxon>Magnoliopsida</taxon>
        <taxon>eudicotyledons</taxon>
        <taxon>Gunneridae</taxon>
        <taxon>Pentapetalae</taxon>
        <taxon>asterids</taxon>
        <taxon>campanulids</taxon>
        <taxon>Asterales</taxon>
        <taxon>Asteraceae</taxon>
        <taxon>Asteroideae</taxon>
        <taxon>Heliantheae alliance</taxon>
        <taxon>Millerieae</taxon>
        <taxon>Smallanthus</taxon>
    </lineage>
</organism>
<reference evidence="1 2" key="2">
    <citation type="journal article" date="2022" name="Mol. Ecol. Resour.">
        <title>The genomes of chicory, endive, great burdock and yacon provide insights into Asteraceae paleo-polyploidization history and plant inulin production.</title>
        <authorList>
            <person name="Fan W."/>
            <person name="Wang S."/>
            <person name="Wang H."/>
            <person name="Wang A."/>
            <person name="Jiang F."/>
            <person name="Liu H."/>
            <person name="Zhao H."/>
            <person name="Xu D."/>
            <person name="Zhang Y."/>
        </authorList>
    </citation>
    <scope>NUCLEOTIDE SEQUENCE [LARGE SCALE GENOMIC DNA]</scope>
    <source>
        <strain evidence="2">cv. Yunnan</strain>
        <tissue evidence="1">Leaves</tissue>
    </source>
</reference>
<name>A0ACB9JX92_9ASTR</name>
<dbReference type="Proteomes" id="UP001056120">
    <property type="component" value="Linkage Group LG02"/>
</dbReference>
<comment type="caution">
    <text evidence="1">The sequence shown here is derived from an EMBL/GenBank/DDBJ whole genome shotgun (WGS) entry which is preliminary data.</text>
</comment>
<reference evidence="2" key="1">
    <citation type="journal article" date="2022" name="Mol. Ecol. Resour.">
        <title>The genomes of chicory, endive, great burdock and yacon provide insights into Asteraceae palaeo-polyploidization history and plant inulin production.</title>
        <authorList>
            <person name="Fan W."/>
            <person name="Wang S."/>
            <person name="Wang H."/>
            <person name="Wang A."/>
            <person name="Jiang F."/>
            <person name="Liu H."/>
            <person name="Zhao H."/>
            <person name="Xu D."/>
            <person name="Zhang Y."/>
        </authorList>
    </citation>
    <scope>NUCLEOTIDE SEQUENCE [LARGE SCALE GENOMIC DNA]</scope>
    <source>
        <strain evidence="2">cv. Yunnan</strain>
    </source>
</reference>
<keyword evidence="2" id="KW-1185">Reference proteome</keyword>
<protein>
    <submittedName>
        <fullName evidence="1">Uncharacterized protein</fullName>
    </submittedName>
</protein>
<evidence type="ECO:0000313" key="1">
    <source>
        <dbReference type="EMBL" id="KAI3824590.1"/>
    </source>
</evidence>
<dbReference type="EMBL" id="CM042019">
    <property type="protein sequence ID" value="KAI3824590.1"/>
    <property type="molecule type" value="Genomic_DNA"/>
</dbReference>
<accession>A0ACB9JX92</accession>
<gene>
    <name evidence="1" type="ORF">L1987_06053</name>
</gene>
<evidence type="ECO:0000313" key="2">
    <source>
        <dbReference type="Proteomes" id="UP001056120"/>
    </source>
</evidence>
<sequence>MYMMQPIETQRKTERFQYDVCNCKTCLEEADRVEYDEDVPKKKKGSQKSLKKRYEAGDPRVGLLGEPSGKFDYYVLYDLSLTGKGENKK</sequence>
<proteinExistence type="predicted"/>